<gene>
    <name evidence="2" type="ORF">GP486_003780</name>
</gene>
<feature type="compositionally biased region" description="Acidic residues" evidence="1">
    <location>
        <begin position="54"/>
        <end position="64"/>
    </location>
</feature>
<organism evidence="2 3">
    <name type="scientific">Trichoglossum hirsutum</name>
    <dbReference type="NCBI Taxonomy" id="265104"/>
    <lineage>
        <taxon>Eukaryota</taxon>
        <taxon>Fungi</taxon>
        <taxon>Dikarya</taxon>
        <taxon>Ascomycota</taxon>
        <taxon>Pezizomycotina</taxon>
        <taxon>Geoglossomycetes</taxon>
        <taxon>Geoglossales</taxon>
        <taxon>Geoglossaceae</taxon>
        <taxon>Trichoglossum</taxon>
    </lineage>
</organism>
<feature type="region of interest" description="Disordered" evidence="1">
    <location>
        <begin position="35"/>
        <end position="68"/>
    </location>
</feature>
<feature type="non-terminal residue" evidence="2">
    <location>
        <position position="1"/>
    </location>
</feature>
<proteinExistence type="predicted"/>
<dbReference type="Proteomes" id="UP000750711">
    <property type="component" value="Unassembled WGS sequence"/>
</dbReference>
<sequence length="139" mass="14401">LLRFLPALFRPGDALLARPWSTSRLTTPPAGLAMPRLIPSEPMPGLAATAATEGDMESSDDQEPDLGRRNAPAMMREAGVLGVVGVDDKASLVGCLMGGEGGGGFLSCCETEDARRVIGIWRGSGAGEEDEGIFVAEAS</sequence>
<protein>
    <submittedName>
        <fullName evidence="2">Uncharacterized protein</fullName>
    </submittedName>
</protein>
<accession>A0A9P8RQ68</accession>
<dbReference type="EMBL" id="JAGHQM010000538">
    <property type="protein sequence ID" value="KAH0559708.1"/>
    <property type="molecule type" value="Genomic_DNA"/>
</dbReference>
<evidence type="ECO:0000313" key="2">
    <source>
        <dbReference type="EMBL" id="KAH0559708.1"/>
    </source>
</evidence>
<keyword evidence="3" id="KW-1185">Reference proteome</keyword>
<evidence type="ECO:0000256" key="1">
    <source>
        <dbReference type="SAM" id="MobiDB-lite"/>
    </source>
</evidence>
<evidence type="ECO:0000313" key="3">
    <source>
        <dbReference type="Proteomes" id="UP000750711"/>
    </source>
</evidence>
<reference evidence="2" key="1">
    <citation type="submission" date="2021-03" db="EMBL/GenBank/DDBJ databases">
        <title>Comparative genomics and phylogenomic investigation of the class Geoglossomycetes provide insights into ecological specialization and systematics.</title>
        <authorList>
            <person name="Melie T."/>
            <person name="Pirro S."/>
            <person name="Miller A.N."/>
            <person name="Quandt A."/>
        </authorList>
    </citation>
    <scope>NUCLEOTIDE SEQUENCE</scope>
    <source>
        <strain evidence="2">CAQ_001_2017</strain>
    </source>
</reference>
<dbReference type="AlphaFoldDB" id="A0A9P8RQ68"/>
<name>A0A9P8RQ68_9PEZI</name>
<comment type="caution">
    <text evidence="2">The sequence shown here is derived from an EMBL/GenBank/DDBJ whole genome shotgun (WGS) entry which is preliminary data.</text>
</comment>